<dbReference type="InterPro" id="IPR006073">
    <property type="entry name" value="GTP-bd"/>
</dbReference>
<dbReference type="GO" id="GO:0005886">
    <property type="term" value="C:plasma membrane"/>
    <property type="evidence" value="ECO:0007669"/>
    <property type="project" value="UniProtKB-SubCell"/>
</dbReference>
<keyword evidence="7 8" id="KW-0472">Membrane</keyword>
<dbReference type="RefSeq" id="WP_181736545.1">
    <property type="nucleotide sequence ID" value="NZ_JACEOL010000001.1"/>
</dbReference>
<reference evidence="13 14" key="1">
    <citation type="submission" date="2020-07" db="EMBL/GenBank/DDBJ databases">
        <title>Thermoactinomyces phylogeny.</title>
        <authorList>
            <person name="Dunlap C."/>
        </authorList>
    </citation>
    <scope>NUCLEOTIDE SEQUENCE [LARGE SCALE GENOMIC DNA]</scope>
    <source>
        <strain evidence="13 14">AMNI-1</strain>
    </source>
</reference>
<dbReference type="GO" id="GO:0003924">
    <property type="term" value="F:GTPase activity"/>
    <property type="evidence" value="ECO:0007669"/>
    <property type="project" value="UniProtKB-UniRule"/>
</dbReference>
<evidence type="ECO:0000256" key="2">
    <source>
        <dbReference type="ARBA" id="ARBA00020484"/>
    </source>
</evidence>
<comment type="subunit">
    <text evidence="8">Monomer.</text>
</comment>
<dbReference type="InterPro" id="IPR005662">
    <property type="entry name" value="GTPase_Era-like"/>
</dbReference>
<evidence type="ECO:0000313" key="13">
    <source>
        <dbReference type="EMBL" id="MBA4600749.1"/>
    </source>
</evidence>
<dbReference type="GO" id="GO:0000028">
    <property type="term" value="P:ribosomal small subunit assembly"/>
    <property type="evidence" value="ECO:0007669"/>
    <property type="project" value="TreeGrafter"/>
</dbReference>
<dbReference type="GO" id="GO:0005829">
    <property type="term" value="C:cytosol"/>
    <property type="evidence" value="ECO:0007669"/>
    <property type="project" value="TreeGrafter"/>
</dbReference>
<feature type="binding site" evidence="8">
    <location>
        <begin position="79"/>
        <end position="83"/>
    </location>
    <ligand>
        <name>GTP</name>
        <dbReference type="ChEBI" id="CHEBI:37565"/>
    </ligand>
</feature>
<dbReference type="Proteomes" id="UP000538292">
    <property type="component" value="Unassembled WGS sequence"/>
</dbReference>
<comment type="caution">
    <text evidence="13">The sequence shown here is derived from an EMBL/GenBank/DDBJ whole genome shotgun (WGS) entry which is preliminary data.</text>
</comment>
<dbReference type="GO" id="GO:0005525">
    <property type="term" value="F:GTP binding"/>
    <property type="evidence" value="ECO:0007669"/>
    <property type="project" value="UniProtKB-UniRule"/>
</dbReference>
<evidence type="ECO:0000256" key="8">
    <source>
        <dbReference type="HAMAP-Rule" id="MF_00367"/>
    </source>
</evidence>
<evidence type="ECO:0000256" key="9">
    <source>
        <dbReference type="PROSITE-ProRule" id="PRU01050"/>
    </source>
</evidence>
<organism evidence="13 14">
    <name type="scientific">Thermoactinomyces mirandus</name>
    <dbReference type="NCBI Taxonomy" id="2756294"/>
    <lineage>
        <taxon>Bacteria</taxon>
        <taxon>Bacillati</taxon>
        <taxon>Bacillota</taxon>
        <taxon>Bacilli</taxon>
        <taxon>Bacillales</taxon>
        <taxon>Thermoactinomycetaceae</taxon>
        <taxon>Thermoactinomyces</taxon>
    </lineage>
</organism>
<sequence>MILGKEGCQAIFERSNQILGRKFRSGFVALIGRPNVGKSTLMNHVIGQKIAIMSDKPQTTRNKIRGVYTDETGQIVFLDTPGIHKPQSKLGELLVRTSRNALEEVDLILFLVDAAAGAGPGDQFIMENLKEVKTPVFLVVNKIDQVHPDDLLPLIDQYRNRFSFAEVVPISALQGNNTNALLQQIFFYLPEGPMYYPADQVTDHPERFIVGELIREKVLELTREEVPHSVAVVVEEVKARPDNRIVDVMATIYTERPSQKGILIGKKGALLKEVGSRARKDIERLLGVKIFLDLWVKVKKDWRNEELMLRRFGYTEDDD</sequence>
<feature type="region of interest" description="G2" evidence="9">
    <location>
        <begin position="58"/>
        <end position="62"/>
    </location>
</feature>
<dbReference type="PANTHER" id="PTHR42698">
    <property type="entry name" value="GTPASE ERA"/>
    <property type="match status" value="1"/>
</dbReference>
<keyword evidence="5 8" id="KW-0694">RNA-binding</keyword>
<feature type="region of interest" description="G4" evidence="9">
    <location>
        <begin position="141"/>
        <end position="144"/>
    </location>
</feature>
<dbReference type="SMART" id="SM00382">
    <property type="entry name" value="AAA"/>
    <property type="match status" value="1"/>
</dbReference>
<evidence type="ECO:0000256" key="4">
    <source>
        <dbReference type="ARBA" id="ARBA00022741"/>
    </source>
</evidence>
<evidence type="ECO:0000259" key="11">
    <source>
        <dbReference type="PROSITE" id="PS50823"/>
    </source>
</evidence>
<dbReference type="InterPro" id="IPR027417">
    <property type="entry name" value="P-loop_NTPase"/>
</dbReference>
<dbReference type="InterPro" id="IPR003593">
    <property type="entry name" value="AAA+_ATPase"/>
</dbReference>
<keyword evidence="6 8" id="KW-0342">GTP-binding</keyword>
<dbReference type="InterPro" id="IPR015946">
    <property type="entry name" value="KH_dom-like_a/b"/>
</dbReference>
<dbReference type="InterPro" id="IPR009019">
    <property type="entry name" value="KH_sf_prok-type"/>
</dbReference>
<evidence type="ECO:0000256" key="7">
    <source>
        <dbReference type="ARBA" id="ARBA00023136"/>
    </source>
</evidence>
<evidence type="ECO:0000313" key="14">
    <source>
        <dbReference type="Proteomes" id="UP000538292"/>
    </source>
</evidence>
<dbReference type="NCBIfam" id="TIGR00436">
    <property type="entry name" value="era"/>
    <property type="match status" value="1"/>
</dbReference>
<evidence type="ECO:0000256" key="6">
    <source>
        <dbReference type="ARBA" id="ARBA00023134"/>
    </source>
</evidence>
<dbReference type="AlphaFoldDB" id="A0A7W1XPC9"/>
<comment type="subcellular location">
    <subcellularLocation>
        <location evidence="8">Cytoplasm</location>
    </subcellularLocation>
    <subcellularLocation>
        <location evidence="8">Cell membrane</location>
        <topology evidence="8">Peripheral membrane protein</topology>
    </subcellularLocation>
</comment>
<gene>
    <name evidence="8 13" type="primary">era</name>
    <name evidence="13" type="ORF">H2C83_00100</name>
</gene>
<feature type="region of interest" description="G3" evidence="9">
    <location>
        <begin position="79"/>
        <end position="82"/>
    </location>
</feature>
<feature type="region of interest" description="G5" evidence="9">
    <location>
        <begin position="170"/>
        <end position="172"/>
    </location>
</feature>
<dbReference type="PANTHER" id="PTHR42698:SF1">
    <property type="entry name" value="GTPASE ERA, MITOCHONDRIAL"/>
    <property type="match status" value="1"/>
</dbReference>
<dbReference type="EMBL" id="JACEOL010000001">
    <property type="protein sequence ID" value="MBA4600749.1"/>
    <property type="molecule type" value="Genomic_DNA"/>
</dbReference>
<dbReference type="Gene3D" id="3.30.300.20">
    <property type="match status" value="1"/>
</dbReference>
<evidence type="ECO:0000259" key="12">
    <source>
        <dbReference type="PROSITE" id="PS51713"/>
    </source>
</evidence>
<feature type="domain" description="KH type-2" evidence="11">
    <location>
        <begin position="222"/>
        <end position="300"/>
    </location>
</feature>
<dbReference type="PRINTS" id="PR00326">
    <property type="entry name" value="GTP1OBG"/>
</dbReference>
<evidence type="ECO:0000256" key="5">
    <source>
        <dbReference type="ARBA" id="ARBA00022884"/>
    </source>
</evidence>
<keyword evidence="8" id="KW-0699">rRNA-binding</keyword>
<keyword evidence="3 8" id="KW-0690">Ribosome biogenesis</keyword>
<name>A0A7W1XPC9_9BACL</name>
<proteinExistence type="inferred from homology"/>
<dbReference type="GO" id="GO:0070181">
    <property type="term" value="F:small ribosomal subunit rRNA binding"/>
    <property type="evidence" value="ECO:0007669"/>
    <property type="project" value="UniProtKB-UniRule"/>
</dbReference>
<evidence type="ECO:0000256" key="3">
    <source>
        <dbReference type="ARBA" id="ARBA00022517"/>
    </source>
</evidence>
<dbReference type="FunFam" id="3.40.50.300:FF:000094">
    <property type="entry name" value="GTPase Era"/>
    <property type="match status" value="1"/>
</dbReference>
<protein>
    <recommendedName>
        <fullName evidence="2 8">GTPase Era</fullName>
    </recommendedName>
</protein>
<keyword evidence="8" id="KW-0963">Cytoplasm</keyword>
<dbReference type="Pfam" id="PF07650">
    <property type="entry name" value="KH_2"/>
    <property type="match status" value="1"/>
</dbReference>
<dbReference type="GO" id="GO:0043024">
    <property type="term" value="F:ribosomal small subunit binding"/>
    <property type="evidence" value="ECO:0007669"/>
    <property type="project" value="TreeGrafter"/>
</dbReference>
<keyword evidence="8" id="KW-1003">Cell membrane</keyword>
<dbReference type="Pfam" id="PF01926">
    <property type="entry name" value="MMR_HSR1"/>
    <property type="match status" value="1"/>
</dbReference>
<dbReference type="Gene3D" id="3.40.50.300">
    <property type="entry name" value="P-loop containing nucleotide triphosphate hydrolases"/>
    <property type="match status" value="1"/>
</dbReference>
<dbReference type="SUPFAM" id="SSF52540">
    <property type="entry name" value="P-loop containing nucleoside triphosphate hydrolases"/>
    <property type="match status" value="1"/>
</dbReference>
<dbReference type="HAMAP" id="MF_00367">
    <property type="entry name" value="GTPase_Era"/>
    <property type="match status" value="1"/>
</dbReference>
<dbReference type="CDD" id="cd22534">
    <property type="entry name" value="KH-II_Era"/>
    <property type="match status" value="1"/>
</dbReference>
<dbReference type="FunFam" id="3.30.300.20:FF:000003">
    <property type="entry name" value="GTPase Era"/>
    <property type="match status" value="1"/>
</dbReference>
<feature type="domain" description="Era-type G" evidence="12">
    <location>
        <begin position="24"/>
        <end position="191"/>
    </location>
</feature>
<feature type="binding site" evidence="8">
    <location>
        <begin position="32"/>
        <end position="39"/>
    </location>
    <ligand>
        <name>GTP</name>
        <dbReference type="ChEBI" id="CHEBI:37565"/>
    </ligand>
</feature>
<feature type="binding site" evidence="8">
    <location>
        <begin position="141"/>
        <end position="144"/>
    </location>
    <ligand>
        <name>GTP</name>
        <dbReference type="ChEBI" id="CHEBI:37565"/>
    </ligand>
</feature>
<dbReference type="PROSITE" id="PS51713">
    <property type="entry name" value="G_ERA"/>
    <property type="match status" value="1"/>
</dbReference>
<dbReference type="InterPro" id="IPR005225">
    <property type="entry name" value="Small_GTP-bd"/>
</dbReference>
<comment type="function">
    <text evidence="8">An essential GTPase that binds both GDP and GTP, with rapid nucleotide exchange. Plays a role in 16S rRNA processing and 30S ribosomal subunit biogenesis and possibly also in cell cycle regulation and energy metabolism.</text>
</comment>
<evidence type="ECO:0000256" key="1">
    <source>
        <dbReference type="ARBA" id="ARBA00007921"/>
    </source>
</evidence>
<dbReference type="PROSITE" id="PS50823">
    <property type="entry name" value="KH_TYPE_2"/>
    <property type="match status" value="1"/>
</dbReference>
<keyword evidence="14" id="KW-1185">Reference proteome</keyword>
<dbReference type="NCBIfam" id="TIGR00231">
    <property type="entry name" value="small_GTP"/>
    <property type="match status" value="1"/>
</dbReference>
<dbReference type="NCBIfam" id="NF000908">
    <property type="entry name" value="PRK00089.1"/>
    <property type="match status" value="1"/>
</dbReference>
<comment type="similarity">
    <text evidence="1 8 9 10">Belongs to the TRAFAC class TrmE-Era-EngA-EngB-Septin-like GTPase superfamily. Era GTPase family.</text>
</comment>
<dbReference type="InterPro" id="IPR004044">
    <property type="entry name" value="KH_dom_type_2"/>
</dbReference>
<dbReference type="SUPFAM" id="SSF54814">
    <property type="entry name" value="Prokaryotic type KH domain (KH-domain type II)"/>
    <property type="match status" value="1"/>
</dbReference>
<accession>A0A7W1XPC9</accession>
<dbReference type="CDD" id="cd04163">
    <property type="entry name" value="Era"/>
    <property type="match status" value="1"/>
</dbReference>
<feature type="region of interest" description="G1" evidence="9">
    <location>
        <begin position="32"/>
        <end position="39"/>
    </location>
</feature>
<dbReference type="InterPro" id="IPR030388">
    <property type="entry name" value="G_ERA_dom"/>
</dbReference>
<keyword evidence="4 8" id="KW-0547">Nucleotide-binding</keyword>
<evidence type="ECO:0000256" key="10">
    <source>
        <dbReference type="RuleBase" id="RU003761"/>
    </source>
</evidence>